<name>A0A506Y1G4_9MICO</name>
<proteinExistence type="predicted"/>
<dbReference type="InterPro" id="IPR018310">
    <property type="entry name" value="Put_endonuclease_Z1-dom"/>
</dbReference>
<dbReference type="AlphaFoldDB" id="A0A506Y1G4"/>
<dbReference type="OrthoDB" id="436461at2"/>
<protein>
    <recommendedName>
        <fullName evidence="1">Putative endonuclease Z1 domain-containing protein</fullName>
    </recommendedName>
</protein>
<organism evidence="2 3">
    <name type="scientific">Schumannella soli</name>
    <dbReference type="NCBI Taxonomy" id="2590779"/>
    <lineage>
        <taxon>Bacteria</taxon>
        <taxon>Bacillati</taxon>
        <taxon>Actinomycetota</taxon>
        <taxon>Actinomycetes</taxon>
        <taxon>Micrococcales</taxon>
        <taxon>Microbacteriaceae</taxon>
        <taxon>Schumannella</taxon>
    </lineage>
</organism>
<dbReference type="RefSeq" id="WP_141163093.1">
    <property type="nucleotide sequence ID" value="NZ_VHQG01000002.1"/>
</dbReference>
<evidence type="ECO:0000313" key="2">
    <source>
        <dbReference type="EMBL" id="TPW75733.1"/>
    </source>
</evidence>
<keyword evidence="3" id="KW-1185">Reference proteome</keyword>
<evidence type="ECO:0000259" key="1">
    <source>
        <dbReference type="Pfam" id="PF10593"/>
    </source>
</evidence>
<sequence>MQLSPDQKSVEAQLTTWVLGENQRGRSVDLAALEEKAGLVASIFSPDLTEHEIAQVVVVVTTKGDVKQAADVGVVGADFEEWIQARKAEVEESRWEAYKGLLISRGFAPAVIDALGRQTDAVVELMGDPHRTGPWARRGLLMGEVQSGKTATYLGVLNKAIDHGYRVIVILGGHTNDLRSQTQRRVDTDLTGTNSTFLEDNISVAGEQIRIGIGLVNPTLTANSMTTVRRDFSAESKLAGMVWVSSGMPTVFVVKKNVKMLENVRKYIAAQAGPDGLDLPLVVVDDEADWGSPNTNDPDTDPTRVNKAVRSLLDVSSRNTYVGITATPFANVLIDHTIEDDLFPSDYIRALGAPSNYSGVDTYFGAGSSAIRTDVDDCLAVLPLKHKKDHQLASLPSSLEDALIAFFLGTAIRRIRDGATVPASMMVNVSRFNLVQIVVSRLVKDFVSEVAGVIATEFERIGGTRRSQLAERIERSMAQLYPLDSNWSEIERELIDVAREMRVEVVNNQTAAERAKTRRLMSHEQRVAEDLKPVILIGGDVLSRGLTLEGLQVSYFVRQPGSADTLLQMGRWFGYRPGYEDLVRIWIPRKVVEIFGNVAAMNRDLREDLMEMQANELTPRQFGLKIRLIPEIAIVAANKRRAAEVAEVRVSLHGQIRQSVDLSSDVGVRNANAEAVDRLARRLEVSGIRFKPSGHEYGWHGVPLEAVTEFIASFQGHSIDPFFSRSGRDGRPQIAKFLPEARNSDGWDVVFVSGGGRSVMIPHIGDASRASVRNELRYIASDSQLHFQNRQIASPSDVRGALEESEVVRIKASAPEGAKLNEGEYLRHYIERPILMLYAVTREDKGDGLVIDESDPLWAVRVAFPRLTPEEEQDYIAAGGGVKILVNTVWQEQFFGTDQESDDYNEELDG</sequence>
<dbReference type="InterPro" id="IPR027417">
    <property type="entry name" value="P-loop_NTPase"/>
</dbReference>
<accession>A0A506Y1G4</accession>
<gene>
    <name evidence="2" type="ORF">FJ657_07620</name>
</gene>
<dbReference type="Proteomes" id="UP000316252">
    <property type="component" value="Unassembled WGS sequence"/>
</dbReference>
<comment type="caution">
    <text evidence="2">The sequence shown here is derived from an EMBL/GenBank/DDBJ whole genome shotgun (WGS) entry which is preliminary data.</text>
</comment>
<dbReference type="EMBL" id="VHQG01000002">
    <property type="protein sequence ID" value="TPW75733.1"/>
    <property type="molecule type" value="Genomic_DNA"/>
</dbReference>
<dbReference type="Pfam" id="PF10593">
    <property type="entry name" value="Z1"/>
    <property type="match status" value="1"/>
</dbReference>
<evidence type="ECO:0000313" key="3">
    <source>
        <dbReference type="Proteomes" id="UP000316252"/>
    </source>
</evidence>
<dbReference type="SUPFAM" id="SSF52540">
    <property type="entry name" value="P-loop containing nucleoside triphosphate hydrolases"/>
    <property type="match status" value="1"/>
</dbReference>
<reference evidence="2 3" key="1">
    <citation type="submission" date="2019-06" db="EMBL/GenBank/DDBJ databases">
        <authorList>
            <person name="Li F."/>
        </authorList>
    </citation>
    <scope>NUCLEOTIDE SEQUENCE [LARGE SCALE GENOMIC DNA]</scope>
    <source>
        <strain evidence="2 3">10F1D-1</strain>
    </source>
</reference>
<feature type="domain" description="Putative endonuclease Z1" evidence="1">
    <location>
        <begin position="398"/>
        <end position="628"/>
    </location>
</feature>